<comment type="caution">
    <text evidence="2">The sequence shown here is derived from an EMBL/GenBank/DDBJ whole genome shotgun (WGS) entry which is preliminary data.</text>
</comment>
<sequence>MKVLLFYSIIISICLMSFIPQTTVKPVRLFDGKTFKGWEGDTVKTWRIENGMLIGGSTEKTVPHNDFIVTTRTYANFILKLKIKLTGNQGFINSGIQFRSKRLTNPPYEMEGYQADFGEGYWASLYDESRRNKTLIKPDSAQVLKWVKINDWNDYEIRAEDRHIRLWINGKQTVDYTEPDTSIPQSGLIGFQIHGGGAAQVAIKEVFLEELPD</sequence>
<dbReference type="RefSeq" id="WP_130022366.1">
    <property type="nucleotide sequence ID" value="NZ_SEWF01000025.1"/>
</dbReference>
<evidence type="ECO:0000259" key="1">
    <source>
        <dbReference type="Pfam" id="PF06439"/>
    </source>
</evidence>
<dbReference type="Gene3D" id="2.60.120.560">
    <property type="entry name" value="Exo-inulinase, domain 1"/>
    <property type="match status" value="1"/>
</dbReference>
<accession>A0A4Q5LX85</accession>
<dbReference type="InterPro" id="IPR010496">
    <property type="entry name" value="AL/BT2_dom"/>
</dbReference>
<dbReference type="GO" id="GO:0016787">
    <property type="term" value="F:hydrolase activity"/>
    <property type="evidence" value="ECO:0007669"/>
    <property type="project" value="InterPro"/>
</dbReference>
<dbReference type="OrthoDB" id="929868at2"/>
<dbReference type="Proteomes" id="UP000293162">
    <property type="component" value="Unassembled WGS sequence"/>
</dbReference>
<gene>
    <name evidence="2" type="ORF">EWM59_16665</name>
</gene>
<dbReference type="Pfam" id="PF06439">
    <property type="entry name" value="3keto-disac_hyd"/>
    <property type="match status" value="1"/>
</dbReference>
<evidence type="ECO:0000313" key="2">
    <source>
        <dbReference type="EMBL" id="RYU94431.1"/>
    </source>
</evidence>
<dbReference type="EMBL" id="SEWF01000025">
    <property type="protein sequence ID" value="RYU94431.1"/>
    <property type="molecule type" value="Genomic_DNA"/>
</dbReference>
<name>A0A4Q5LX85_9BACT</name>
<keyword evidence="3" id="KW-1185">Reference proteome</keyword>
<feature type="domain" description="3-keto-alpha-glucoside-1,2-lyase/3-keto-2-hydroxy-glucal hydratase" evidence="1">
    <location>
        <begin position="27"/>
        <end position="206"/>
    </location>
</feature>
<organism evidence="2 3">
    <name type="scientific">Emticicia agri</name>
    <dbReference type="NCBI Taxonomy" id="2492393"/>
    <lineage>
        <taxon>Bacteria</taxon>
        <taxon>Pseudomonadati</taxon>
        <taxon>Bacteroidota</taxon>
        <taxon>Cytophagia</taxon>
        <taxon>Cytophagales</taxon>
        <taxon>Leadbetterellaceae</taxon>
        <taxon>Emticicia</taxon>
    </lineage>
</organism>
<reference evidence="2 3" key="1">
    <citation type="submission" date="2019-02" db="EMBL/GenBank/DDBJ databases">
        <title>Bacterial novel species Emticicia sp. 17J42-9 isolated from soil.</title>
        <authorList>
            <person name="Jung H.-Y."/>
        </authorList>
    </citation>
    <scope>NUCLEOTIDE SEQUENCE [LARGE SCALE GENOMIC DNA]</scope>
    <source>
        <strain evidence="2 3">17J42-9</strain>
    </source>
</reference>
<protein>
    <submittedName>
        <fullName evidence="2">DUF1080 domain-containing protein</fullName>
    </submittedName>
</protein>
<dbReference type="AlphaFoldDB" id="A0A4Q5LX85"/>
<proteinExistence type="predicted"/>
<evidence type="ECO:0000313" key="3">
    <source>
        <dbReference type="Proteomes" id="UP000293162"/>
    </source>
</evidence>